<evidence type="ECO:0000256" key="3">
    <source>
        <dbReference type="ARBA" id="ARBA00023125"/>
    </source>
</evidence>
<feature type="domain" description="HTH lysR-type" evidence="5">
    <location>
        <begin position="2"/>
        <end position="59"/>
    </location>
</feature>
<dbReference type="InterPro" id="IPR036390">
    <property type="entry name" value="WH_DNA-bd_sf"/>
</dbReference>
<dbReference type="InterPro" id="IPR036388">
    <property type="entry name" value="WH-like_DNA-bd_sf"/>
</dbReference>
<protein>
    <submittedName>
        <fullName evidence="6">DNA-binding transcriptional regulator, LysR family</fullName>
    </submittedName>
</protein>
<evidence type="ECO:0000256" key="2">
    <source>
        <dbReference type="ARBA" id="ARBA00023015"/>
    </source>
</evidence>
<comment type="similarity">
    <text evidence="1">Belongs to the LysR transcriptional regulatory family.</text>
</comment>
<keyword evidence="2" id="KW-0805">Transcription regulation</keyword>
<dbReference type="InterPro" id="IPR000847">
    <property type="entry name" value="LysR_HTH_N"/>
</dbReference>
<dbReference type="InterPro" id="IPR050950">
    <property type="entry name" value="HTH-type_LysR_regulators"/>
</dbReference>
<dbReference type="GO" id="GO:0003700">
    <property type="term" value="F:DNA-binding transcription factor activity"/>
    <property type="evidence" value="ECO:0007669"/>
    <property type="project" value="InterPro"/>
</dbReference>
<dbReference type="SUPFAM" id="SSF46785">
    <property type="entry name" value="Winged helix' DNA-binding domain"/>
    <property type="match status" value="1"/>
</dbReference>
<evidence type="ECO:0000313" key="7">
    <source>
        <dbReference type="Proteomes" id="UP000198817"/>
    </source>
</evidence>
<evidence type="ECO:0000256" key="4">
    <source>
        <dbReference type="ARBA" id="ARBA00023163"/>
    </source>
</evidence>
<keyword evidence="7" id="KW-1185">Reference proteome</keyword>
<dbReference type="Pfam" id="PF00126">
    <property type="entry name" value="HTH_1"/>
    <property type="match status" value="1"/>
</dbReference>
<keyword evidence="4" id="KW-0804">Transcription</keyword>
<dbReference type="GO" id="GO:0005829">
    <property type="term" value="C:cytosol"/>
    <property type="evidence" value="ECO:0007669"/>
    <property type="project" value="TreeGrafter"/>
</dbReference>
<dbReference type="EMBL" id="FPBT01000004">
    <property type="protein sequence ID" value="SFU41499.1"/>
    <property type="molecule type" value="Genomic_DNA"/>
</dbReference>
<dbReference type="PANTHER" id="PTHR30419">
    <property type="entry name" value="HTH-TYPE TRANSCRIPTIONAL REGULATOR YBHD"/>
    <property type="match status" value="1"/>
</dbReference>
<proteinExistence type="inferred from homology"/>
<organism evidence="6 7">
    <name type="scientific">Eubacterium pyruvativorans</name>
    <dbReference type="NCBI Taxonomy" id="155865"/>
    <lineage>
        <taxon>Bacteria</taxon>
        <taxon>Bacillati</taxon>
        <taxon>Bacillota</taxon>
        <taxon>Clostridia</taxon>
        <taxon>Eubacteriales</taxon>
        <taxon>Eubacteriaceae</taxon>
        <taxon>Eubacterium</taxon>
    </lineage>
</organism>
<dbReference type="RefSeq" id="WP_163426976.1">
    <property type="nucleotide sequence ID" value="NZ_CACVNK010000001.1"/>
</dbReference>
<dbReference type="InterPro" id="IPR005119">
    <property type="entry name" value="LysR_subst-bd"/>
</dbReference>
<accession>A0A1I7FZ82</accession>
<evidence type="ECO:0000256" key="1">
    <source>
        <dbReference type="ARBA" id="ARBA00009437"/>
    </source>
</evidence>
<dbReference type="FunFam" id="1.10.10.10:FF:000001">
    <property type="entry name" value="LysR family transcriptional regulator"/>
    <property type="match status" value="1"/>
</dbReference>
<keyword evidence="3 6" id="KW-0238">DNA-binding</keyword>
<dbReference type="PRINTS" id="PR00039">
    <property type="entry name" value="HTHLYSR"/>
</dbReference>
<reference evidence="6 7" key="1">
    <citation type="submission" date="2016-10" db="EMBL/GenBank/DDBJ databases">
        <authorList>
            <person name="de Groot N.N."/>
        </authorList>
    </citation>
    <scope>NUCLEOTIDE SEQUENCE [LARGE SCALE GENOMIC DNA]</scope>
    <source>
        <strain evidence="6 7">KHGC13</strain>
    </source>
</reference>
<dbReference type="Gene3D" id="3.40.190.290">
    <property type="match status" value="1"/>
</dbReference>
<dbReference type="Proteomes" id="UP000198817">
    <property type="component" value="Unassembled WGS sequence"/>
</dbReference>
<dbReference type="AlphaFoldDB" id="A0A1I7FZ82"/>
<dbReference type="STRING" id="155865.SAMN05216515_10490"/>
<dbReference type="SUPFAM" id="SSF53850">
    <property type="entry name" value="Periplasmic binding protein-like II"/>
    <property type="match status" value="1"/>
</dbReference>
<gene>
    <name evidence="6" type="ORF">SAMN05216508_10441</name>
</gene>
<dbReference type="CDD" id="cd05466">
    <property type="entry name" value="PBP2_LTTR_substrate"/>
    <property type="match status" value="1"/>
</dbReference>
<dbReference type="Pfam" id="PF03466">
    <property type="entry name" value="LysR_substrate"/>
    <property type="match status" value="1"/>
</dbReference>
<dbReference type="Gene3D" id="1.10.10.10">
    <property type="entry name" value="Winged helix-like DNA-binding domain superfamily/Winged helix DNA-binding domain"/>
    <property type="match status" value="1"/>
</dbReference>
<dbReference type="PROSITE" id="PS50931">
    <property type="entry name" value="HTH_LYSR"/>
    <property type="match status" value="1"/>
</dbReference>
<sequence>MLELKQLRYLQAVYRYKNFTRASEVCFVSQPAISAAVTALEKELDVKLVNRSPKRVDFTIEGEKFMFYVDRILNGVQDAENAMQAYSEAGNNKLHLGVSPTLATQLLPQIYQTFLSKWPKASVYIREGSQKVQMKLLDTEMMDLVYNALPEKIDSTKYQVIPITKVEIRLIMSPDHPLAKYDKISFDMLRGVPMAMLNDTAFIRQVMDAEFDRHGIIPNIVSFHEQIICMFNMVKMANFVSCVNADPGCETSSLTDDSLIYRPFEEPVYFRVGYLMKSGRRLPRIAEELIEFTKDYAKREGIYYE</sequence>
<name>A0A1I7FZ82_9FIRM</name>
<dbReference type="GeneID" id="78353897"/>
<evidence type="ECO:0000313" key="6">
    <source>
        <dbReference type="EMBL" id="SFU41499.1"/>
    </source>
</evidence>
<evidence type="ECO:0000259" key="5">
    <source>
        <dbReference type="PROSITE" id="PS50931"/>
    </source>
</evidence>
<dbReference type="GO" id="GO:0003677">
    <property type="term" value="F:DNA binding"/>
    <property type="evidence" value="ECO:0007669"/>
    <property type="project" value="UniProtKB-KW"/>
</dbReference>